<feature type="region of interest" description="Disordered" evidence="1">
    <location>
        <begin position="38"/>
        <end position="66"/>
    </location>
</feature>
<accession>A0A410MEX1</accession>
<evidence type="ECO:0000313" key="3">
    <source>
        <dbReference type="Proteomes" id="UP000287756"/>
    </source>
</evidence>
<sequence>MPIHSDSGRLSLWGKGVVFTCIEWGGGEAARLPWEKEIGEIPQGGSPRKLARSPTGKRAASPPPLTLNMMTSPGYLGKRVLRNPAIILNNLC</sequence>
<dbReference type="KEGG" id="hli:HLI_14365"/>
<organism evidence="2 3">
    <name type="scientific">Halobacillus litoralis</name>
    <dbReference type="NCBI Taxonomy" id="45668"/>
    <lineage>
        <taxon>Bacteria</taxon>
        <taxon>Bacillati</taxon>
        <taxon>Bacillota</taxon>
        <taxon>Bacilli</taxon>
        <taxon>Bacillales</taxon>
        <taxon>Bacillaceae</taxon>
        <taxon>Halobacillus</taxon>
    </lineage>
</organism>
<reference evidence="2 3" key="1">
    <citation type="submission" date="2018-01" db="EMBL/GenBank/DDBJ databases">
        <title>The whole genome sequencing and assembly of Halobacillus litoralis ERB031 strain.</title>
        <authorList>
            <person name="Lee S.-J."/>
            <person name="Park M.-K."/>
            <person name="Kim J.-Y."/>
            <person name="Lee Y.-J."/>
            <person name="Yi H."/>
            <person name="Bahn Y.-S."/>
            <person name="Kim J.F."/>
            <person name="Lee D.-W."/>
        </authorList>
    </citation>
    <scope>NUCLEOTIDE SEQUENCE [LARGE SCALE GENOMIC DNA]</scope>
    <source>
        <strain evidence="2 3">ERB 031</strain>
    </source>
</reference>
<proteinExistence type="predicted"/>
<evidence type="ECO:0000313" key="2">
    <source>
        <dbReference type="EMBL" id="QAS53289.1"/>
    </source>
</evidence>
<protein>
    <submittedName>
        <fullName evidence="2">Uncharacterized protein</fullName>
    </submittedName>
</protein>
<name>A0A410MEX1_9BACI</name>
<dbReference type="AlphaFoldDB" id="A0A410MEX1"/>
<dbReference type="EMBL" id="CP026118">
    <property type="protein sequence ID" value="QAS53289.1"/>
    <property type="molecule type" value="Genomic_DNA"/>
</dbReference>
<dbReference type="OrthoDB" id="2974493at2"/>
<dbReference type="Proteomes" id="UP000287756">
    <property type="component" value="Chromosome"/>
</dbReference>
<evidence type="ECO:0000256" key="1">
    <source>
        <dbReference type="SAM" id="MobiDB-lite"/>
    </source>
</evidence>
<gene>
    <name evidence="2" type="ORF">HLI_14365</name>
</gene>